<evidence type="ECO:0000256" key="1">
    <source>
        <dbReference type="ARBA" id="ARBA00093464"/>
    </source>
</evidence>
<reference evidence="3" key="1">
    <citation type="submission" date="2022-02" db="EMBL/GenBank/DDBJ databases">
        <title>Vibrio sp. nov, a new bacterium isolated from seawater.</title>
        <authorList>
            <person name="Yuan Y."/>
        </authorList>
    </citation>
    <scope>NUCLEOTIDE SEQUENCE</scope>
    <source>
        <strain evidence="3">ZSDZ65</strain>
    </source>
</reference>
<name>A0A9X3HVG7_9VIBR</name>
<gene>
    <name evidence="3" type="ORF">MD535_05905</name>
</gene>
<dbReference type="AlphaFoldDB" id="A0A9X3HVG7"/>
<dbReference type="Proteomes" id="UP001155587">
    <property type="component" value="Unassembled WGS sequence"/>
</dbReference>
<dbReference type="EMBL" id="JAKRRY010000005">
    <property type="protein sequence ID" value="MCW8345545.1"/>
    <property type="molecule type" value="Genomic_DNA"/>
</dbReference>
<comment type="similarity">
    <text evidence="1">Belongs to the MaoP family.</text>
</comment>
<dbReference type="RefSeq" id="WP_265673955.1">
    <property type="nucleotide sequence ID" value="NZ_JAKRRY010000005.1"/>
</dbReference>
<protein>
    <recommendedName>
        <fullName evidence="2">Macrodomain Ori protein</fullName>
    </recommendedName>
</protein>
<dbReference type="InterPro" id="IPR007335">
    <property type="entry name" value="DUF413"/>
</dbReference>
<proteinExistence type="inferred from homology"/>
<dbReference type="NCBIfam" id="NF008252">
    <property type="entry name" value="PRK11027.1-2"/>
    <property type="match status" value="1"/>
</dbReference>
<accession>A0A9X3HVG7</accession>
<organism evidence="3 4">
    <name type="scientific">Vibrio qingdaonensis</name>
    <dbReference type="NCBI Taxonomy" id="2829491"/>
    <lineage>
        <taxon>Bacteria</taxon>
        <taxon>Pseudomonadati</taxon>
        <taxon>Pseudomonadota</taxon>
        <taxon>Gammaproteobacteria</taxon>
        <taxon>Vibrionales</taxon>
        <taxon>Vibrionaceae</taxon>
        <taxon>Vibrio</taxon>
    </lineage>
</organism>
<evidence type="ECO:0000313" key="3">
    <source>
        <dbReference type="EMBL" id="MCW8345545.1"/>
    </source>
</evidence>
<sequence>MTDTQFRHGKKRFYDAAKFPRGFAKSGDFTLLEEDILVTFGETMLALELGAISPENVDEKHFLKVIDNPSKAKSKLEHTWLKYVRLARGRKAFHTLNSKSKYREASKDYDYDMESDNELEPA</sequence>
<evidence type="ECO:0000313" key="4">
    <source>
        <dbReference type="Proteomes" id="UP001155587"/>
    </source>
</evidence>
<comment type="caution">
    <text evidence="3">The sequence shown here is derived from an EMBL/GenBank/DDBJ whole genome shotgun (WGS) entry which is preliminary data.</text>
</comment>
<keyword evidence="4" id="KW-1185">Reference proteome</keyword>
<dbReference type="Pfam" id="PF04219">
    <property type="entry name" value="DUF413"/>
    <property type="match status" value="1"/>
</dbReference>
<evidence type="ECO:0000256" key="2">
    <source>
        <dbReference type="ARBA" id="ARBA00093628"/>
    </source>
</evidence>